<gene>
    <name evidence="2" type="ORF">V2S66_26015</name>
</gene>
<proteinExistence type="predicted"/>
<dbReference type="Proteomes" id="UP001344658">
    <property type="component" value="Unassembled WGS sequence"/>
</dbReference>
<name>A0ABU7PI24_9ACTN</name>
<keyword evidence="3" id="KW-1185">Reference proteome</keyword>
<accession>A0ABU7PI24</accession>
<evidence type="ECO:0000256" key="1">
    <source>
        <dbReference type="SAM" id="MobiDB-lite"/>
    </source>
</evidence>
<evidence type="ECO:0000313" key="3">
    <source>
        <dbReference type="Proteomes" id="UP001344658"/>
    </source>
</evidence>
<dbReference type="RefSeq" id="WP_330799017.1">
    <property type="nucleotide sequence ID" value="NZ_JAZEWV010000029.1"/>
</dbReference>
<feature type="region of interest" description="Disordered" evidence="1">
    <location>
        <begin position="1"/>
        <end position="33"/>
    </location>
</feature>
<reference evidence="2 3" key="1">
    <citation type="submission" date="2023-12" db="EMBL/GenBank/DDBJ databases">
        <title>Streptomyces sp. V4-01.</title>
        <authorList>
            <person name="Somphong A."/>
            <person name="Phongsopitanun W."/>
        </authorList>
    </citation>
    <scope>NUCLEOTIDE SEQUENCE [LARGE SCALE GENOMIC DNA]</scope>
    <source>
        <strain evidence="2 3">V4-01</strain>
    </source>
</reference>
<feature type="compositionally biased region" description="Polar residues" evidence="1">
    <location>
        <begin position="57"/>
        <end position="70"/>
    </location>
</feature>
<organism evidence="2 3">
    <name type="scientific">Actinacidiphila polyblastidii</name>
    <dbReference type="NCBI Taxonomy" id="3110430"/>
    <lineage>
        <taxon>Bacteria</taxon>
        <taxon>Bacillati</taxon>
        <taxon>Actinomycetota</taxon>
        <taxon>Actinomycetes</taxon>
        <taxon>Kitasatosporales</taxon>
        <taxon>Streptomycetaceae</taxon>
        <taxon>Actinacidiphila</taxon>
    </lineage>
</organism>
<dbReference type="EMBL" id="JAZEWV010000029">
    <property type="protein sequence ID" value="MEE4545411.1"/>
    <property type="molecule type" value="Genomic_DNA"/>
</dbReference>
<sequence length="70" mass="7126">MSTEIPPTETTEPVAPAPAPKSGPVKPDNQYNDIIAPDLAEAVAAPAAKTTAKTGGVHTNNQYNDSAPKG</sequence>
<protein>
    <submittedName>
        <fullName evidence="2">Uncharacterized protein</fullName>
    </submittedName>
</protein>
<comment type="caution">
    <text evidence="2">The sequence shown here is derived from an EMBL/GenBank/DDBJ whole genome shotgun (WGS) entry which is preliminary data.</text>
</comment>
<feature type="region of interest" description="Disordered" evidence="1">
    <location>
        <begin position="46"/>
        <end position="70"/>
    </location>
</feature>
<feature type="compositionally biased region" description="Low complexity" evidence="1">
    <location>
        <begin position="1"/>
        <end position="14"/>
    </location>
</feature>
<evidence type="ECO:0000313" key="2">
    <source>
        <dbReference type="EMBL" id="MEE4545411.1"/>
    </source>
</evidence>